<dbReference type="NCBIfam" id="NF033522">
    <property type="entry name" value="lasso_benenodin"/>
    <property type="match status" value="1"/>
</dbReference>
<keyword evidence="2" id="KW-1185">Reference proteome</keyword>
<dbReference type="AlphaFoldDB" id="A0A5D4XTR4"/>
<accession>A0A5D4XTR4</accession>
<dbReference type="Pfam" id="PF24178">
    <property type="entry name" value="Subterisin"/>
    <property type="match status" value="1"/>
</dbReference>
<dbReference type="OrthoDB" id="5959210at2"/>
<dbReference type="InterPro" id="IPR049805">
    <property type="entry name" value="Lasso_benenodin"/>
</dbReference>
<dbReference type="EMBL" id="VTFT01000001">
    <property type="protein sequence ID" value="TYT26170.1"/>
    <property type="molecule type" value="Genomic_DNA"/>
</dbReference>
<evidence type="ECO:0000313" key="1">
    <source>
        <dbReference type="EMBL" id="TYT26170.1"/>
    </source>
</evidence>
<reference evidence="1 2" key="1">
    <citation type="submission" date="2019-08" db="EMBL/GenBank/DDBJ databases">
        <title>Luteimonas viscosus sp. nov., isolated from soil of a sunflower field.</title>
        <authorList>
            <person name="Jianli Z."/>
            <person name="Ying Z."/>
        </authorList>
    </citation>
    <scope>NUCLEOTIDE SEQUENCE [LARGE SCALE GENOMIC DNA]</scope>
    <source>
        <strain evidence="1 2">XBU10</strain>
    </source>
</reference>
<comment type="caution">
    <text evidence="1">The sequence shown here is derived from an EMBL/GenBank/DDBJ whole genome shotgun (WGS) entry which is preliminary data.</text>
</comment>
<dbReference type="Proteomes" id="UP000324973">
    <property type="component" value="Unassembled WGS sequence"/>
</dbReference>
<sequence>MVHDTKRRAKMDKINEANRSNEKDVLIELGVASIETQGIPVGLDEPFGRFPDTGISDS</sequence>
<protein>
    <submittedName>
        <fullName evidence="1">Benenodin family lasso peptide</fullName>
    </submittedName>
</protein>
<evidence type="ECO:0000313" key="2">
    <source>
        <dbReference type="Proteomes" id="UP000324973"/>
    </source>
</evidence>
<gene>
    <name evidence="1" type="ORF">FZO89_07795</name>
</gene>
<name>A0A5D4XTR4_9GAMM</name>
<proteinExistence type="predicted"/>
<organism evidence="1 2">
    <name type="scientific">Luteimonas viscosa</name>
    <dbReference type="NCBI Taxonomy" id="1132694"/>
    <lineage>
        <taxon>Bacteria</taxon>
        <taxon>Pseudomonadati</taxon>
        <taxon>Pseudomonadota</taxon>
        <taxon>Gammaproteobacteria</taxon>
        <taxon>Lysobacterales</taxon>
        <taxon>Lysobacteraceae</taxon>
        <taxon>Luteimonas</taxon>
    </lineage>
</organism>